<proteinExistence type="predicted"/>
<dbReference type="CDD" id="cd00085">
    <property type="entry name" value="HNHc"/>
    <property type="match status" value="1"/>
</dbReference>
<gene>
    <name evidence="2" type="ORF">K1X13_07570</name>
</gene>
<keyword evidence="2" id="KW-0540">Nuclease</keyword>
<dbReference type="RefSeq" id="WP_221024323.1">
    <property type="nucleotide sequence ID" value="NZ_JAIEZQ010000001.1"/>
</dbReference>
<feature type="domain" description="HNH nuclease" evidence="1">
    <location>
        <begin position="347"/>
        <end position="400"/>
    </location>
</feature>
<reference evidence="2 3" key="1">
    <citation type="submission" date="2021-08" db="EMBL/GenBank/DDBJ databases">
        <title>Nocardioides bacterium WL0053 sp. nov., isolated from the sediment.</title>
        <authorList>
            <person name="Wang L."/>
            <person name="Zhang D."/>
            <person name="Zhang A."/>
        </authorList>
    </citation>
    <scope>NUCLEOTIDE SEQUENCE [LARGE SCALE GENOMIC DNA]</scope>
    <source>
        <strain evidence="2 3">WL0053</strain>
    </source>
</reference>
<dbReference type="EMBL" id="JAIEZQ010000001">
    <property type="protein sequence ID" value="MBY9074677.1"/>
    <property type="molecule type" value="Genomic_DNA"/>
</dbReference>
<dbReference type="SMART" id="SM00507">
    <property type="entry name" value="HNHc"/>
    <property type="match status" value="1"/>
</dbReference>
<evidence type="ECO:0000313" key="3">
    <source>
        <dbReference type="Proteomes" id="UP000754710"/>
    </source>
</evidence>
<evidence type="ECO:0000313" key="2">
    <source>
        <dbReference type="EMBL" id="MBY9074677.1"/>
    </source>
</evidence>
<dbReference type="InterPro" id="IPR003870">
    <property type="entry name" value="DUF222"/>
</dbReference>
<comment type="caution">
    <text evidence="2">The sequence shown here is derived from an EMBL/GenBank/DDBJ whole genome shotgun (WGS) entry which is preliminary data.</text>
</comment>
<organism evidence="2 3">
    <name type="scientific">Nocardioides jiangsuensis</name>
    <dbReference type="NCBI Taxonomy" id="2866161"/>
    <lineage>
        <taxon>Bacteria</taxon>
        <taxon>Bacillati</taxon>
        <taxon>Actinomycetota</taxon>
        <taxon>Actinomycetes</taxon>
        <taxon>Propionibacteriales</taxon>
        <taxon>Nocardioidaceae</taxon>
        <taxon>Nocardioides</taxon>
    </lineage>
</organism>
<dbReference type="Proteomes" id="UP000754710">
    <property type="component" value="Unassembled WGS sequence"/>
</dbReference>
<dbReference type="GO" id="GO:0004519">
    <property type="term" value="F:endonuclease activity"/>
    <property type="evidence" value="ECO:0007669"/>
    <property type="project" value="UniProtKB-KW"/>
</dbReference>
<keyword evidence="2" id="KW-0378">Hydrolase</keyword>
<protein>
    <submittedName>
        <fullName evidence="2">HNH endonuclease</fullName>
    </submittedName>
</protein>
<keyword evidence="3" id="KW-1185">Reference proteome</keyword>
<sequence length="422" mass="45504">MDITEDAPATGQAHAVARCADALLGALDGVATSPAWSMTAAEQREALVALTTAQARLTELRLRVLAAAEKNDVGAGTAASSAAAWLAHRTKETRVRTGSDLRLAEHLDTSFETTRAALARGRLNEEQARVIVRAVLDLPDRVPAHDRGRAEAHLVAQAEHFDAKALRILGRRLFEVIDPDAADEQEGKKLEDEEREARRTARFSLRDNGDGSCTGSFKLPSLHAQMLQKALHALTSPRRIGPEGRVDAEGQKIPHATLLGHGFMELIEHLPTDTLPRCGGLSATIVVTIDYADLVSGLGAAGLDTGGRISAAEARRLACDAGIIPLVLGGDSMPLDVGRERRFHTRYQRLALAQRDGGCSAEGCDRPPGWTEAHHETPWAGGGATNVAQGRLLCSWHHHVAHDRGYTAQRQPDGRLRIHRRT</sequence>
<dbReference type="Pfam" id="PF02720">
    <property type="entry name" value="DUF222"/>
    <property type="match status" value="1"/>
</dbReference>
<accession>A0ABS7RMC2</accession>
<name>A0ABS7RMC2_9ACTN</name>
<dbReference type="InterPro" id="IPR003615">
    <property type="entry name" value="HNH_nuc"/>
</dbReference>
<keyword evidence="2" id="KW-0255">Endonuclease</keyword>
<evidence type="ECO:0000259" key="1">
    <source>
        <dbReference type="SMART" id="SM00507"/>
    </source>
</evidence>